<evidence type="ECO:0000313" key="2">
    <source>
        <dbReference type="Proteomes" id="UP001139286"/>
    </source>
</evidence>
<accession>A0A9X1I802</accession>
<proteinExistence type="predicted"/>
<dbReference type="EMBL" id="JAJAPX010000006">
    <property type="protein sequence ID" value="MCB4809520.1"/>
    <property type="molecule type" value="Genomic_DNA"/>
</dbReference>
<comment type="caution">
    <text evidence="1">The sequence shown here is derived from an EMBL/GenBank/DDBJ whole genome shotgun (WGS) entry which is preliminary data.</text>
</comment>
<organism evidence="1 2">
    <name type="scientific">Neotamlana sargassicola</name>
    <dbReference type="NCBI Taxonomy" id="2883125"/>
    <lineage>
        <taxon>Bacteria</taxon>
        <taxon>Pseudomonadati</taxon>
        <taxon>Bacteroidota</taxon>
        <taxon>Flavobacteriia</taxon>
        <taxon>Flavobacteriales</taxon>
        <taxon>Flavobacteriaceae</taxon>
        <taxon>Neotamlana</taxon>
    </lineage>
</organism>
<sequence>MKAKLLLILVFIFPVILFAQSVNRITVTGVILSDANDVEAVTIFNKSAGEGTITDEFGVFTINVALRDVIEISALQFQTASVIVDEDVIKNKTLKIQLIEQVNQLNAVTLNSGLSGSLIRDIAEVKTITLKPLVVGNMDALAMSEDKTIDNRVIADHLTATINPNALNYLPDLVKIIGLFVKPKNKTKNINNEQVENDKPNDVLDVYTVDYLNQTFNIPENKVHDFINYLETKNLNESLLKPENEIHLLEFLFAESKLFLTEYGKN</sequence>
<keyword evidence="2" id="KW-1185">Reference proteome</keyword>
<dbReference type="RefSeq" id="WP_226696881.1">
    <property type="nucleotide sequence ID" value="NZ_JAJAPX010000006.1"/>
</dbReference>
<dbReference type="InterPro" id="IPR008969">
    <property type="entry name" value="CarboxyPept-like_regulatory"/>
</dbReference>
<dbReference type="AlphaFoldDB" id="A0A9X1I802"/>
<evidence type="ECO:0008006" key="3">
    <source>
        <dbReference type="Google" id="ProtNLM"/>
    </source>
</evidence>
<dbReference type="Proteomes" id="UP001139286">
    <property type="component" value="Unassembled WGS sequence"/>
</dbReference>
<protein>
    <recommendedName>
        <fullName evidence="3">TonB-dependent receptor</fullName>
    </recommendedName>
</protein>
<evidence type="ECO:0000313" key="1">
    <source>
        <dbReference type="EMBL" id="MCB4809520.1"/>
    </source>
</evidence>
<name>A0A9X1I802_9FLAO</name>
<gene>
    <name evidence="1" type="ORF">LG651_14785</name>
</gene>
<dbReference type="SUPFAM" id="SSF49464">
    <property type="entry name" value="Carboxypeptidase regulatory domain-like"/>
    <property type="match status" value="1"/>
</dbReference>
<reference evidence="1" key="1">
    <citation type="submission" date="2021-10" db="EMBL/GenBank/DDBJ databases">
        <title>Tamlana sargassums sp. nov., and Tamlana laminarinivorans sp. nov., two new bacteria isolated from the brown alga.</title>
        <authorList>
            <person name="Li J."/>
        </authorList>
    </citation>
    <scope>NUCLEOTIDE SEQUENCE</scope>
    <source>
        <strain evidence="1">62-3</strain>
    </source>
</reference>